<feature type="non-terminal residue" evidence="5">
    <location>
        <position position="259"/>
    </location>
</feature>
<proteinExistence type="predicted"/>
<feature type="domain" description="NolW-like" evidence="4">
    <location>
        <begin position="180"/>
        <end position="246"/>
    </location>
</feature>
<feature type="non-terminal residue" evidence="5">
    <location>
        <position position="1"/>
    </location>
</feature>
<dbReference type="GO" id="GO:0015627">
    <property type="term" value="C:type II protein secretion system complex"/>
    <property type="evidence" value="ECO:0007669"/>
    <property type="project" value="TreeGrafter"/>
</dbReference>
<dbReference type="InterPro" id="IPR050810">
    <property type="entry name" value="Bact_Secretion_Sys_Channel"/>
</dbReference>
<dbReference type="GO" id="GO:0009306">
    <property type="term" value="P:protein secretion"/>
    <property type="evidence" value="ECO:0007669"/>
    <property type="project" value="TreeGrafter"/>
</dbReference>
<comment type="subcellular location">
    <subcellularLocation>
        <location evidence="1">Membrane</location>
    </subcellularLocation>
</comment>
<evidence type="ECO:0000256" key="2">
    <source>
        <dbReference type="ARBA" id="ARBA00022729"/>
    </source>
</evidence>
<dbReference type="PANTHER" id="PTHR30332">
    <property type="entry name" value="PROBABLE GENERAL SECRETION PATHWAY PROTEIN D"/>
    <property type="match status" value="1"/>
</dbReference>
<evidence type="ECO:0000256" key="1">
    <source>
        <dbReference type="ARBA" id="ARBA00004370"/>
    </source>
</evidence>
<evidence type="ECO:0000256" key="3">
    <source>
        <dbReference type="ARBA" id="ARBA00023136"/>
    </source>
</evidence>
<dbReference type="InterPro" id="IPR038591">
    <property type="entry name" value="NolW-like_sf"/>
</dbReference>
<feature type="domain" description="NolW-like" evidence="4">
    <location>
        <begin position="97"/>
        <end position="171"/>
    </location>
</feature>
<dbReference type="AlphaFoldDB" id="A0A382Z550"/>
<evidence type="ECO:0000259" key="4">
    <source>
        <dbReference type="Pfam" id="PF03958"/>
    </source>
</evidence>
<name>A0A382Z550_9ZZZZ</name>
<dbReference type="InterPro" id="IPR005644">
    <property type="entry name" value="NolW-like"/>
</dbReference>
<dbReference type="PANTHER" id="PTHR30332:SF24">
    <property type="entry name" value="SECRETIN GSPD-RELATED"/>
    <property type="match status" value="1"/>
</dbReference>
<accession>A0A382Z550</accession>
<protein>
    <recommendedName>
        <fullName evidence="4">NolW-like domain-containing protein</fullName>
    </recommendedName>
</protein>
<dbReference type="Pfam" id="PF03958">
    <property type="entry name" value="Secretin_N"/>
    <property type="match status" value="2"/>
</dbReference>
<keyword evidence="2" id="KW-0732">Signal</keyword>
<evidence type="ECO:0000313" key="5">
    <source>
        <dbReference type="EMBL" id="SVD90621.1"/>
    </source>
</evidence>
<dbReference type="Gene3D" id="3.30.1370.120">
    <property type="match status" value="3"/>
</dbReference>
<dbReference type="GO" id="GO:0016020">
    <property type="term" value="C:membrane"/>
    <property type="evidence" value="ECO:0007669"/>
    <property type="project" value="UniProtKB-SubCell"/>
</dbReference>
<reference evidence="5" key="1">
    <citation type="submission" date="2018-05" db="EMBL/GenBank/DDBJ databases">
        <authorList>
            <person name="Lanie J.A."/>
            <person name="Ng W.-L."/>
            <person name="Kazmierczak K.M."/>
            <person name="Andrzejewski T.M."/>
            <person name="Davidsen T.M."/>
            <person name="Wayne K.J."/>
            <person name="Tettelin H."/>
            <person name="Glass J.I."/>
            <person name="Rusch D."/>
            <person name="Podicherti R."/>
            <person name="Tsui H.-C.T."/>
            <person name="Winkler M.E."/>
        </authorList>
    </citation>
    <scope>NUCLEOTIDE SEQUENCE</scope>
</reference>
<keyword evidence="3" id="KW-0472">Membrane</keyword>
<sequence length="259" mass="29123">PAKDLAEMLTGLYANLSGVDIRLVEELPKADPQAEPLLKPEQNQEKAVTEKEEVVYIAVDEKINAVLASGKANELDRISRLINDLTITIMDSEAEFRRYELKEADPEGLAKALLDIYARPEKTVIEDGKPTKVPQPPKIVAVADPRTRSVIVRAEPLDFDFIEQIIKELDTVGAPQVEMRFFVLRNAKPEDAITHLEDFFKELKEVRPGEPLEAKPDKRTKSVVVVARPEMLEKIGEVIERIDVPPEFAEADVLIINLR</sequence>
<dbReference type="EMBL" id="UINC01181103">
    <property type="protein sequence ID" value="SVD90621.1"/>
    <property type="molecule type" value="Genomic_DNA"/>
</dbReference>
<gene>
    <name evidence="5" type="ORF">METZ01_LOCUS443475</name>
</gene>
<organism evidence="5">
    <name type="scientific">marine metagenome</name>
    <dbReference type="NCBI Taxonomy" id="408172"/>
    <lineage>
        <taxon>unclassified sequences</taxon>
        <taxon>metagenomes</taxon>
        <taxon>ecological metagenomes</taxon>
    </lineage>
</organism>